<dbReference type="AlphaFoldDB" id="A0AAU8FMI9"/>
<accession>A0AAU8FMI9</accession>
<evidence type="ECO:0008006" key="2">
    <source>
        <dbReference type="Google" id="ProtNLM"/>
    </source>
</evidence>
<sequence length="68" mass="7915">MKVHHIHQPYDVLFVTVDECPIKAHKNTFIELVYIFDGEGIYHINQTNSATGRRTCFWPCPWICIIPG</sequence>
<proteinExistence type="predicted"/>
<protein>
    <recommendedName>
        <fullName evidence="2">AraC-type arabinose-binding/dimerisation domain-containing protein</fullName>
    </recommendedName>
</protein>
<reference evidence="1" key="1">
    <citation type="submission" date="2024-06" db="EMBL/GenBank/DDBJ databases">
        <title>Sequencing and assembly of the genome of Dyadobacter sp. strain 676, a symbiont of Cyamopsis tetragonoloba.</title>
        <authorList>
            <person name="Guro P."/>
            <person name="Sazanova A."/>
            <person name="Kuznetsova I."/>
            <person name="Belimov A."/>
            <person name="Safronova V."/>
        </authorList>
    </citation>
    <scope>NUCLEOTIDE SEQUENCE</scope>
    <source>
        <strain evidence="1">676</strain>
    </source>
</reference>
<dbReference type="EMBL" id="CP159289">
    <property type="protein sequence ID" value="XCH25161.1"/>
    <property type="molecule type" value="Genomic_DNA"/>
</dbReference>
<gene>
    <name evidence="1" type="ORF">ABV298_01650</name>
</gene>
<name>A0AAU8FMI9_9BACT</name>
<dbReference type="RefSeq" id="WP_353720464.1">
    <property type="nucleotide sequence ID" value="NZ_CP159289.1"/>
</dbReference>
<organism evidence="1">
    <name type="scientific">Dyadobacter sp. 676</name>
    <dbReference type="NCBI Taxonomy" id="3088362"/>
    <lineage>
        <taxon>Bacteria</taxon>
        <taxon>Pseudomonadati</taxon>
        <taxon>Bacteroidota</taxon>
        <taxon>Cytophagia</taxon>
        <taxon>Cytophagales</taxon>
        <taxon>Spirosomataceae</taxon>
        <taxon>Dyadobacter</taxon>
    </lineage>
</organism>
<evidence type="ECO:0000313" key="1">
    <source>
        <dbReference type="EMBL" id="XCH25161.1"/>
    </source>
</evidence>